<dbReference type="Gene3D" id="3.30.200.20">
    <property type="entry name" value="Phosphorylase Kinase, domain 1"/>
    <property type="match status" value="1"/>
</dbReference>
<dbReference type="EMBL" id="SMKQ01000213">
    <property type="protein sequence ID" value="TDD35679.1"/>
    <property type="molecule type" value="Genomic_DNA"/>
</dbReference>
<dbReference type="CDD" id="cd14014">
    <property type="entry name" value="STKc_PknB_like"/>
    <property type="match status" value="1"/>
</dbReference>
<evidence type="ECO:0000259" key="6">
    <source>
        <dbReference type="PROSITE" id="PS50011"/>
    </source>
</evidence>
<dbReference type="InterPro" id="IPR000719">
    <property type="entry name" value="Prot_kinase_dom"/>
</dbReference>
<gene>
    <name evidence="7" type="ORF">E1286_39300</name>
</gene>
<dbReference type="InterPro" id="IPR011009">
    <property type="entry name" value="Kinase-like_dom_sf"/>
</dbReference>
<dbReference type="RefSeq" id="WP_132621115.1">
    <property type="nucleotide sequence ID" value="NZ_SMKQ01000213.1"/>
</dbReference>
<dbReference type="SUPFAM" id="SSF56112">
    <property type="entry name" value="Protein kinase-like (PK-like)"/>
    <property type="match status" value="1"/>
</dbReference>
<keyword evidence="3 7" id="KW-0418">Kinase</keyword>
<dbReference type="AlphaFoldDB" id="A0A4R4XXC7"/>
<dbReference type="InterPro" id="IPR008271">
    <property type="entry name" value="Ser/Thr_kinase_AS"/>
</dbReference>
<organism evidence="7 8">
    <name type="scientific">Nonomuraea terrae</name>
    <dbReference type="NCBI Taxonomy" id="2530383"/>
    <lineage>
        <taxon>Bacteria</taxon>
        <taxon>Bacillati</taxon>
        <taxon>Actinomycetota</taxon>
        <taxon>Actinomycetes</taxon>
        <taxon>Streptosporangiales</taxon>
        <taxon>Streptosporangiaceae</taxon>
        <taxon>Nonomuraea</taxon>
    </lineage>
</organism>
<feature type="compositionally biased region" description="Basic and acidic residues" evidence="5">
    <location>
        <begin position="170"/>
        <end position="179"/>
    </location>
</feature>
<keyword evidence="7" id="KW-0723">Serine/threonine-protein kinase</keyword>
<keyword evidence="2" id="KW-0547">Nucleotide-binding</keyword>
<sequence>VVYKAVGEAGREVAIKVLHGHLVQDDDVRRGFLREAEAARRVAAFCTAAILDAGVVDVRPYIVSEYVPGDTLRALVRASGPRTGGALDRLAISTLTALAAIHQAGIVHRDFKPANILMGPDGPIVIDFGIAKALDATTHTSGVMGTPAYMSPEQFRGERVPVQPRHRLPGRTEVRESTRAGKPARPGGPRPTPEPGRAGRGTRAWWPGSRRLGRAGPVGAARG</sequence>
<keyword evidence="4" id="KW-0067">ATP-binding</keyword>
<dbReference type="Proteomes" id="UP000295302">
    <property type="component" value="Unassembled WGS sequence"/>
</dbReference>
<dbReference type="PROSITE" id="PS00108">
    <property type="entry name" value="PROTEIN_KINASE_ST"/>
    <property type="match status" value="1"/>
</dbReference>
<keyword evidence="8" id="KW-1185">Reference proteome</keyword>
<dbReference type="OrthoDB" id="3915799at2"/>
<dbReference type="GO" id="GO:0004674">
    <property type="term" value="F:protein serine/threonine kinase activity"/>
    <property type="evidence" value="ECO:0007669"/>
    <property type="project" value="UniProtKB-KW"/>
</dbReference>
<evidence type="ECO:0000313" key="8">
    <source>
        <dbReference type="Proteomes" id="UP000295302"/>
    </source>
</evidence>
<name>A0A4R4XXC7_9ACTN</name>
<protein>
    <submittedName>
        <fullName evidence="7">Serine/threonine protein kinase</fullName>
    </submittedName>
</protein>
<dbReference type="PANTHER" id="PTHR43289">
    <property type="entry name" value="MITOGEN-ACTIVATED PROTEIN KINASE KINASE KINASE 20-RELATED"/>
    <property type="match status" value="1"/>
</dbReference>
<evidence type="ECO:0000256" key="5">
    <source>
        <dbReference type="SAM" id="MobiDB-lite"/>
    </source>
</evidence>
<dbReference type="Gene3D" id="1.10.510.10">
    <property type="entry name" value="Transferase(Phosphotransferase) domain 1"/>
    <property type="match status" value="1"/>
</dbReference>
<feature type="domain" description="Protein kinase" evidence="6">
    <location>
        <begin position="1"/>
        <end position="223"/>
    </location>
</feature>
<proteinExistence type="predicted"/>
<dbReference type="Pfam" id="PF00069">
    <property type="entry name" value="Pkinase"/>
    <property type="match status" value="1"/>
</dbReference>
<evidence type="ECO:0000256" key="3">
    <source>
        <dbReference type="ARBA" id="ARBA00022777"/>
    </source>
</evidence>
<reference evidence="7 8" key="1">
    <citation type="submission" date="2019-03" db="EMBL/GenBank/DDBJ databases">
        <title>Draft genome sequences of novel Actinobacteria.</title>
        <authorList>
            <person name="Sahin N."/>
            <person name="Ay H."/>
            <person name="Saygin H."/>
        </authorList>
    </citation>
    <scope>NUCLEOTIDE SEQUENCE [LARGE SCALE GENOMIC DNA]</scope>
    <source>
        <strain evidence="7 8">CH32</strain>
    </source>
</reference>
<evidence type="ECO:0000313" key="7">
    <source>
        <dbReference type="EMBL" id="TDD35679.1"/>
    </source>
</evidence>
<evidence type="ECO:0000256" key="2">
    <source>
        <dbReference type="ARBA" id="ARBA00022741"/>
    </source>
</evidence>
<keyword evidence="1" id="KW-0808">Transferase</keyword>
<dbReference type="PROSITE" id="PS50011">
    <property type="entry name" value="PROTEIN_KINASE_DOM"/>
    <property type="match status" value="1"/>
</dbReference>
<feature type="non-terminal residue" evidence="7">
    <location>
        <position position="1"/>
    </location>
</feature>
<feature type="region of interest" description="Disordered" evidence="5">
    <location>
        <begin position="144"/>
        <end position="223"/>
    </location>
</feature>
<dbReference type="GO" id="GO:0005524">
    <property type="term" value="F:ATP binding"/>
    <property type="evidence" value="ECO:0007669"/>
    <property type="project" value="UniProtKB-KW"/>
</dbReference>
<evidence type="ECO:0000256" key="1">
    <source>
        <dbReference type="ARBA" id="ARBA00022679"/>
    </source>
</evidence>
<comment type="caution">
    <text evidence="7">The sequence shown here is derived from an EMBL/GenBank/DDBJ whole genome shotgun (WGS) entry which is preliminary data.</text>
</comment>
<evidence type="ECO:0000256" key="4">
    <source>
        <dbReference type="ARBA" id="ARBA00022840"/>
    </source>
</evidence>
<accession>A0A4R4XXC7</accession>
<dbReference type="PANTHER" id="PTHR43289:SF34">
    <property type="entry name" value="SERINE_THREONINE-PROTEIN KINASE YBDM-RELATED"/>
    <property type="match status" value="1"/>
</dbReference>